<feature type="domain" description="SRR1-like" evidence="1">
    <location>
        <begin position="153"/>
        <end position="340"/>
    </location>
</feature>
<evidence type="ECO:0000259" key="1">
    <source>
        <dbReference type="Pfam" id="PF07985"/>
    </source>
</evidence>
<dbReference type="EMBL" id="JYKN01001613">
    <property type="protein sequence ID" value="KKK19630.1"/>
    <property type="molecule type" value="Genomic_DNA"/>
</dbReference>
<accession>A0A0F8WPQ0</accession>
<dbReference type="PANTHER" id="PTHR42080:SF3">
    <property type="entry name" value="SRR1-LIKE DOMAIN-CONTAINING PROTEIN"/>
    <property type="match status" value="1"/>
</dbReference>
<dbReference type="Proteomes" id="UP000034947">
    <property type="component" value="Unassembled WGS sequence"/>
</dbReference>
<organism evidence="2 3">
    <name type="scientific">Aspergillus ochraceoroseus</name>
    <dbReference type="NCBI Taxonomy" id="138278"/>
    <lineage>
        <taxon>Eukaryota</taxon>
        <taxon>Fungi</taxon>
        <taxon>Dikarya</taxon>
        <taxon>Ascomycota</taxon>
        <taxon>Pezizomycotina</taxon>
        <taxon>Eurotiomycetes</taxon>
        <taxon>Eurotiomycetidae</taxon>
        <taxon>Eurotiales</taxon>
        <taxon>Aspergillaceae</taxon>
        <taxon>Aspergillus</taxon>
        <taxon>Aspergillus subgen. Nidulantes</taxon>
    </lineage>
</organism>
<dbReference type="AlphaFoldDB" id="A0A0F8WPQ0"/>
<evidence type="ECO:0000313" key="2">
    <source>
        <dbReference type="EMBL" id="KKK19630.1"/>
    </source>
</evidence>
<sequence>MAVESLMDEQAGGFTDGHLLSKIQEKLEHLSRLYNSGKPLFPRALLADLDDQIEQGNDEVYIDDLDDVRHAYSLKIPSWCSDFATNYRIGYSSIQNLTCIHPSFPEISLRDNAPVSICYTSSAEFPKSPAEDVRRAFKTSLVAWKASETCKTLERHMSTLSFSTPINKIIGFGLGTLSVLEHDYHSTRSHAQHAAIGSMVETLTRRGINGDQEIKCYAQDPAYNDVDQDLLRSLGIVPLDDPKGFLEIDASTLVFSVSPNIPVKQVVVDVQWPAAMIWNTVNPEENENSRWEKQMRNGEEFWVVPYTTDPDSKRVRKMVEHYTSVSLCDLDEYFGDLTIYVK</sequence>
<keyword evidence="3" id="KW-1185">Reference proteome</keyword>
<name>A0A0F8WPQ0_9EURO</name>
<reference evidence="2 3" key="1">
    <citation type="submission" date="2015-02" db="EMBL/GenBank/DDBJ databases">
        <title>Draft Genome Sequences of Two Closely-Related Aflatoxigenic Aspergillus Species Obtained from the Cote d'Ivoire.</title>
        <authorList>
            <person name="Moore G.G."/>
            <person name="Beltz S.B."/>
            <person name="Mack B.M."/>
        </authorList>
    </citation>
    <scope>NUCLEOTIDE SEQUENCE [LARGE SCALE GENOMIC DNA]</scope>
    <source>
        <strain evidence="2 3">SRRC1432</strain>
    </source>
</reference>
<dbReference type="VEuPathDB" id="FungiDB:P175DRAFT_0435580"/>
<dbReference type="InterPro" id="IPR012942">
    <property type="entry name" value="SRR1-like"/>
</dbReference>
<dbReference type="OrthoDB" id="5230585at2759"/>
<comment type="caution">
    <text evidence="2">The sequence shown here is derived from an EMBL/GenBank/DDBJ whole genome shotgun (WGS) entry which is preliminary data.</text>
</comment>
<evidence type="ECO:0000313" key="3">
    <source>
        <dbReference type="Proteomes" id="UP000034947"/>
    </source>
</evidence>
<protein>
    <recommendedName>
        <fullName evidence="1">SRR1-like domain-containing protein</fullName>
    </recommendedName>
</protein>
<gene>
    <name evidence="2" type="ORF">AOCH_000896</name>
</gene>
<dbReference type="PANTHER" id="PTHR42080">
    <property type="entry name" value="SRR1 DOMAIN-CONTAINING PROTEIN"/>
    <property type="match status" value="1"/>
</dbReference>
<dbReference type="Pfam" id="PF07985">
    <property type="entry name" value="SRR1"/>
    <property type="match status" value="1"/>
</dbReference>
<proteinExistence type="predicted"/>